<reference evidence="1" key="1">
    <citation type="journal article" date="2023" name="Insect Mol. Biol.">
        <title>Genome sequencing provides insights into the evolution of gene families encoding plant cell wall-degrading enzymes in longhorned beetles.</title>
        <authorList>
            <person name="Shin N.R."/>
            <person name="Okamura Y."/>
            <person name="Kirsch R."/>
            <person name="Pauchet Y."/>
        </authorList>
    </citation>
    <scope>NUCLEOTIDE SEQUENCE</scope>
    <source>
        <strain evidence="1">MMC_N1</strain>
    </source>
</reference>
<evidence type="ECO:0000313" key="2">
    <source>
        <dbReference type="Proteomes" id="UP001162164"/>
    </source>
</evidence>
<gene>
    <name evidence="1" type="ORF">NQ317_008215</name>
</gene>
<dbReference type="Proteomes" id="UP001162164">
    <property type="component" value="Unassembled WGS sequence"/>
</dbReference>
<organism evidence="1 2">
    <name type="scientific">Molorchus minor</name>
    <dbReference type="NCBI Taxonomy" id="1323400"/>
    <lineage>
        <taxon>Eukaryota</taxon>
        <taxon>Metazoa</taxon>
        <taxon>Ecdysozoa</taxon>
        <taxon>Arthropoda</taxon>
        <taxon>Hexapoda</taxon>
        <taxon>Insecta</taxon>
        <taxon>Pterygota</taxon>
        <taxon>Neoptera</taxon>
        <taxon>Endopterygota</taxon>
        <taxon>Coleoptera</taxon>
        <taxon>Polyphaga</taxon>
        <taxon>Cucujiformia</taxon>
        <taxon>Chrysomeloidea</taxon>
        <taxon>Cerambycidae</taxon>
        <taxon>Lamiinae</taxon>
        <taxon>Monochamini</taxon>
        <taxon>Molorchus</taxon>
    </lineage>
</organism>
<keyword evidence="2" id="KW-1185">Reference proteome</keyword>
<evidence type="ECO:0000313" key="1">
    <source>
        <dbReference type="EMBL" id="KAJ8981868.1"/>
    </source>
</evidence>
<sequence length="139" mass="15720">MYYSHLDVELLIPKGEIRKFNGCRNVSHYSHFLEETELFSLKTSVSTSMWWSENPVEFFTGPVEDPLDIAYDPSGRFGCCGWTHAIRGTGIVPLGTEKCSRSGVAYLLAYLNNTRQESGMLIVSKVSKWLFKEMSLLIG</sequence>
<comment type="caution">
    <text evidence="1">The sequence shown here is derived from an EMBL/GenBank/DDBJ whole genome shotgun (WGS) entry which is preliminary data.</text>
</comment>
<dbReference type="EMBL" id="JAPWTJ010000156">
    <property type="protein sequence ID" value="KAJ8981868.1"/>
    <property type="molecule type" value="Genomic_DNA"/>
</dbReference>
<accession>A0ABQ9JUZ2</accession>
<name>A0ABQ9JUZ2_9CUCU</name>
<proteinExistence type="predicted"/>
<protein>
    <submittedName>
        <fullName evidence="1">Uncharacterized protein</fullName>
    </submittedName>
</protein>